<dbReference type="OrthoDB" id="6105033at2759"/>
<gene>
    <name evidence="2" type="ORF">C0Q70_08059</name>
</gene>
<protein>
    <submittedName>
        <fullName evidence="2">Uncharacterized protein</fullName>
    </submittedName>
</protein>
<reference evidence="2 3" key="1">
    <citation type="submission" date="2018-04" db="EMBL/GenBank/DDBJ databases">
        <title>The genome of golden apple snail Pomacea canaliculata provides insight into stress tolerance and invasive adaptation.</title>
        <authorList>
            <person name="Liu C."/>
            <person name="Liu B."/>
            <person name="Ren Y."/>
            <person name="Zhang Y."/>
            <person name="Wang H."/>
            <person name="Li S."/>
            <person name="Jiang F."/>
            <person name="Yin L."/>
            <person name="Zhang G."/>
            <person name="Qian W."/>
            <person name="Fan W."/>
        </authorList>
    </citation>
    <scope>NUCLEOTIDE SEQUENCE [LARGE SCALE GENOMIC DNA]</scope>
    <source>
        <strain evidence="2">SZHN2017</strain>
        <tissue evidence="2">Muscle</tissue>
    </source>
</reference>
<proteinExistence type="predicted"/>
<accession>A0A2T7PGT8</accession>
<sequence length="151" mass="17483">MFSVTHQLRCSDWQGVNGLRLAYGYYPGWGVDDHCQETGGNHEFTQLCMKMLKKIGMHHKGIYGAMVNNATCGHIDEERYLLKMSERSREKKISNQHGLGRKDAEKEGEVRRRKEREKWESCVKAKADSLGLCARRVPRRYGLLQLGFEQH</sequence>
<dbReference type="Proteomes" id="UP000245119">
    <property type="component" value="Linkage Group LG4"/>
</dbReference>
<feature type="region of interest" description="Disordered" evidence="1">
    <location>
        <begin position="87"/>
        <end position="115"/>
    </location>
</feature>
<organism evidence="2 3">
    <name type="scientific">Pomacea canaliculata</name>
    <name type="common">Golden apple snail</name>
    <dbReference type="NCBI Taxonomy" id="400727"/>
    <lineage>
        <taxon>Eukaryota</taxon>
        <taxon>Metazoa</taxon>
        <taxon>Spiralia</taxon>
        <taxon>Lophotrochozoa</taxon>
        <taxon>Mollusca</taxon>
        <taxon>Gastropoda</taxon>
        <taxon>Caenogastropoda</taxon>
        <taxon>Architaenioglossa</taxon>
        <taxon>Ampullarioidea</taxon>
        <taxon>Ampullariidae</taxon>
        <taxon>Pomacea</taxon>
    </lineage>
</organism>
<dbReference type="AlphaFoldDB" id="A0A2T7PGT8"/>
<dbReference type="EMBL" id="PZQS01000004">
    <property type="protein sequence ID" value="PVD32617.1"/>
    <property type="molecule type" value="Genomic_DNA"/>
</dbReference>
<keyword evidence="3" id="KW-1185">Reference proteome</keyword>
<name>A0A2T7PGT8_POMCA</name>
<evidence type="ECO:0000256" key="1">
    <source>
        <dbReference type="SAM" id="MobiDB-lite"/>
    </source>
</evidence>
<evidence type="ECO:0000313" key="3">
    <source>
        <dbReference type="Proteomes" id="UP000245119"/>
    </source>
</evidence>
<evidence type="ECO:0000313" key="2">
    <source>
        <dbReference type="EMBL" id="PVD32617.1"/>
    </source>
</evidence>
<feature type="compositionally biased region" description="Basic and acidic residues" evidence="1">
    <location>
        <begin position="100"/>
        <end position="115"/>
    </location>
</feature>
<comment type="caution">
    <text evidence="2">The sequence shown here is derived from an EMBL/GenBank/DDBJ whole genome shotgun (WGS) entry which is preliminary data.</text>
</comment>